<gene>
    <name evidence="2" type="ORF">g.32012</name>
</gene>
<reference evidence="2" key="1">
    <citation type="submission" date="2015-11" db="EMBL/GenBank/DDBJ databases">
        <title>De novo transcriptome assembly of four potential Pierce s Disease insect vectors from Arizona vineyards.</title>
        <authorList>
            <person name="Tassone E.E."/>
        </authorList>
    </citation>
    <scope>NUCLEOTIDE SEQUENCE</scope>
</reference>
<protein>
    <submittedName>
        <fullName evidence="2">Uncharacterized protein</fullName>
    </submittedName>
</protein>
<evidence type="ECO:0000256" key="1">
    <source>
        <dbReference type="SAM" id="MobiDB-lite"/>
    </source>
</evidence>
<evidence type="ECO:0000313" key="2">
    <source>
        <dbReference type="EMBL" id="JAT29606.1"/>
    </source>
</evidence>
<sequence>MAFQPSVVEYFNNRKRPAADDLKKGLNPSKVLVLDSSPVIDSLKEGKDISQNTLVRKLVYTNKEVILPTKKPKTTSRSKSGQNFSSKGKKIIKPDGNQMDIRKTLLNIVNKKTTECSKDSFNKDTSAGTLKEELDGRKNEKAGGLVPFHILGPLDLAGERGPRMWNGTSPPAFSFFLPSSSSFSVPADVSLLKLSLEHSVVFLLTMFNKVFLMSI</sequence>
<organism evidence="2">
    <name type="scientific">Graphocephala atropunctata</name>
    <dbReference type="NCBI Taxonomy" id="36148"/>
    <lineage>
        <taxon>Eukaryota</taxon>
        <taxon>Metazoa</taxon>
        <taxon>Ecdysozoa</taxon>
        <taxon>Arthropoda</taxon>
        <taxon>Hexapoda</taxon>
        <taxon>Insecta</taxon>
        <taxon>Pterygota</taxon>
        <taxon>Neoptera</taxon>
        <taxon>Paraneoptera</taxon>
        <taxon>Hemiptera</taxon>
        <taxon>Auchenorrhyncha</taxon>
        <taxon>Membracoidea</taxon>
        <taxon>Cicadellidae</taxon>
        <taxon>Cicadellinae</taxon>
        <taxon>Cicadellini</taxon>
        <taxon>Graphocephala</taxon>
    </lineage>
</organism>
<accession>A0A1B6M0Y9</accession>
<dbReference type="EMBL" id="GEBQ01010371">
    <property type="protein sequence ID" value="JAT29606.1"/>
    <property type="molecule type" value="Transcribed_RNA"/>
</dbReference>
<feature type="region of interest" description="Disordered" evidence="1">
    <location>
        <begin position="70"/>
        <end position="93"/>
    </location>
</feature>
<name>A0A1B6M0Y9_9HEMI</name>
<proteinExistence type="predicted"/>
<dbReference type="AlphaFoldDB" id="A0A1B6M0Y9"/>